<feature type="domain" description="Tc1-like transposase DDE" evidence="1">
    <location>
        <begin position="5"/>
        <end position="105"/>
    </location>
</feature>
<dbReference type="EMBL" id="JAENGY010001689">
    <property type="protein sequence ID" value="KAG6947557.1"/>
    <property type="molecule type" value="Genomic_DNA"/>
</dbReference>
<evidence type="ECO:0000313" key="3">
    <source>
        <dbReference type="Proteomes" id="UP000709295"/>
    </source>
</evidence>
<dbReference type="AlphaFoldDB" id="A0A8J5IJV6"/>
<dbReference type="Proteomes" id="UP000709295">
    <property type="component" value="Unassembled WGS sequence"/>
</dbReference>
<evidence type="ECO:0000313" key="2">
    <source>
        <dbReference type="EMBL" id="KAG6947557.1"/>
    </source>
</evidence>
<keyword evidence="3" id="KW-1185">Reference proteome</keyword>
<proteinExistence type="predicted"/>
<organism evidence="2 3">
    <name type="scientific">Phytophthora aleatoria</name>
    <dbReference type="NCBI Taxonomy" id="2496075"/>
    <lineage>
        <taxon>Eukaryota</taxon>
        <taxon>Sar</taxon>
        <taxon>Stramenopiles</taxon>
        <taxon>Oomycota</taxon>
        <taxon>Peronosporomycetes</taxon>
        <taxon>Peronosporales</taxon>
        <taxon>Peronosporaceae</taxon>
        <taxon>Phytophthora</taxon>
    </lineage>
</organism>
<name>A0A8J5IJV6_9STRA</name>
<dbReference type="Pfam" id="PF13358">
    <property type="entry name" value="DDE_3"/>
    <property type="match status" value="1"/>
</dbReference>
<protein>
    <recommendedName>
        <fullName evidence="1">Tc1-like transposase DDE domain-containing protein</fullName>
    </recommendedName>
</protein>
<sequence>MSRSVLRRRGWSARNTLIKVSIPFSRGERASSLAAVDVTESFAWGMIDDTFTRRSFHDVFKNKIVPFLNPWVMPRSIVVLDNVKLHMYQELQDTIHATEALLFFLAPLLSRPESDRGWVLTVQAVSPTTRQHGFPRSTGRRTEGCNVLLYQA</sequence>
<dbReference type="InterPro" id="IPR038717">
    <property type="entry name" value="Tc1-like_DDE_dom"/>
</dbReference>
<comment type="caution">
    <text evidence="2">The sequence shown here is derived from an EMBL/GenBank/DDBJ whole genome shotgun (WGS) entry which is preliminary data.</text>
</comment>
<evidence type="ECO:0000259" key="1">
    <source>
        <dbReference type="Pfam" id="PF13358"/>
    </source>
</evidence>
<accession>A0A8J5IJV6</accession>
<reference evidence="2" key="1">
    <citation type="submission" date="2021-01" db="EMBL/GenBank/DDBJ databases">
        <title>Phytophthora aleatoria, a newly-described species from Pinus radiata is distinct from Phytophthora cactorum isolates based on comparative genomics.</title>
        <authorList>
            <person name="Mcdougal R."/>
            <person name="Panda P."/>
            <person name="Williams N."/>
            <person name="Studholme D.J."/>
        </authorList>
    </citation>
    <scope>NUCLEOTIDE SEQUENCE</scope>
    <source>
        <strain evidence="2">NZFS 4037</strain>
    </source>
</reference>
<gene>
    <name evidence="2" type="ORF">JG688_00015489</name>
</gene>